<reference evidence="3 4" key="1">
    <citation type="submission" date="2024-09" db="EMBL/GenBank/DDBJ databases">
        <authorList>
            <person name="Lee S.D."/>
        </authorList>
    </citation>
    <scope>NUCLEOTIDE SEQUENCE [LARGE SCALE GENOMIC DNA]</scope>
    <source>
        <strain evidence="3 4">N8-3</strain>
    </source>
</reference>
<sequence length="287" mass="30706">MATPAAAAFYLPLDTASGPDPGPGSPSDRFATTRFAATALTRGPWSPDAQHAGPPAALLGRAVEQHAARTRPGARVVRTTFEVLRPVPIAEVTVSVRDAESGRNVGRVEAELRGPDQRVAMRATALLMRAEDAAAPEVDLPRAVPGPEECPEGSFPVRWDEGYHTAVEVRFASGSFTERGPAACWFRIRYPLVDGEETSGLCRTLIAADSGNGISGELEMSQYRYTNADLTLHLRRAPVGDWVGLQSRTTLDQAGIGLADSLVMDEKSMIGRAAQTLFVTPAADDRR</sequence>
<accession>A0ABV6VQZ3</accession>
<evidence type="ECO:0000313" key="3">
    <source>
        <dbReference type="EMBL" id="MFC1416133.1"/>
    </source>
</evidence>
<proteinExistence type="predicted"/>
<dbReference type="Gene3D" id="2.40.160.210">
    <property type="entry name" value="Acyl-CoA thioesterase, double hotdog domain"/>
    <property type="match status" value="1"/>
</dbReference>
<dbReference type="InterPro" id="IPR049449">
    <property type="entry name" value="TesB_ACOT8-like_N"/>
</dbReference>
<comment type="caution">
    <text evidence="3">The sequence shown here is derived from an EMBL/GenBank/DDBJ whole genome shotgun (WGS) entry which is preliminary data.</text>
</comment>
<dbReference type="Pfam" id="PF20789">
    <property type="entry name" value="4HBT_3C"/>
    <property type="match status" value="1"/>
</dbReference>
<dbReference type="SUPFAM" id="SSF54637">
    <property type="entry name" value="Thioesterase/thiol ester dehydrase-isomerase"/>
    <property type="match status" value="1"/>
</dbReference>
<protein>
    <submittedName>
        <fullName evidence="3">Thioesterase family protein</fullName>
    </submittedName>
</protein>
<dbReference type="Pfam" id="PF13622">
    <property type="entry name" value="4HBT_3"/>
    <property type="match status" value="1"/>
</dbReference>
<evidence type="ECO:0000259" key="1">
    <source>
        <dbReference type="Pfam" id="PF13622"/>
    </source>
</evidence>
<dbReference type="InterPro" id="IPR029069">
    <property type="entry name" value="HotDog_dom_sf"/>
</dbReference>
<dbReference type="EMBL" id="JBHFAB010000003">
    <property type="protein sequence ID" value="MFC1416133.1"/>
    <property type="molecule type" value="Genomic_DNA"/>
</dbReference>
<dbReference type="InterPro" id="IPR042171">
    <property type="entry name" value="Acyl-CoA_hotdog"/>
</dbReference>
<dbReference type="Proteomes" id="UP001592531">
    <property type="component" value="Unassembled WGS sequence"/>
</dbReference>
<dbReference type="InterPro" id="IPR049450">
    <property type="entry name" value="ACOT8-like_C"/>
</dbReference>
<feature type="domain" description="Acyl-CoA thioesterase-like C-terminal" evidence="2">
    <location>
        <begin position="147"/>
        <end position="279"/>
    </location>
</feature>
<evidence type="ECO:0000313" key="4">
    <source>
        <dbReference type="Proteomes" id="UP001592531"/>
    </source>
</evidence>
<dbReference type="RefSeq" id="WP_380533076.1">
    <property type="nucleotide sequence ID" value="NZ_JBHFAB010000003.1"/>
</dbReference>
<evidence type="ECO:0000259" key="2">
    <source>
        <dbReference type="Pfam" id="PF20789"/>
    </source>
</evidence>
<gene>
    <name evidence="3" type="ORF">ACEZDE_05700</name>
</gene>
<name>A0ABV6VQZ3_9ACTN</name>
<keyword evidence="4" id="KW-1185">Reference proteome</keyword>
<organism evidence="3 4">
    <name type="scientific">Streptacidiphilus cavernicola</name>
    <dbReference type="NCBI Taxonomy" id="3342716"/>
    <lineage>
        <taxon>Bacteria</taxon>
        <taxon>Bacillati</taxon>
        <taxon>Actinomycetota</taxon>
        <taxon>Actinomycetes</taxon>
        <taxon>Kitasatosporales</taxon>
        <taxon>Streptomycetaceae</taxon>
        <taxon>Streptacidiphilus</taxon>
    </lineage>
</organism>
<feature type="domain" description="Acyl-CoA thioesterase-like N-terminal HotDog" evidence="1">
    <location>
        <begin position="42"/>
        <end position="127"/>
    </location>
</feature>